<dbReference type="EMBL" id="DP000238">
    <property type="protein sequence ID" value="ABK78257.1"/>
    <property type="molecule type" value="Genomic_DNA"/>
</dbReference>
<reference evidence="2 3" key="1">
    <citation type="journal article" date="2006" name="Proc. Natl. Acad. Sci. U.S.A.">
        <title>Genomic analysis of the uncultivated marine crenarchaeote Cenarchaeum symbiosum.</title>
        <authorList>
            <person name="Hallam S.J."/>
            <person name="Konstantinidis K.T."/>
            <person name="Putnam N."/>
            <person name="Schleper C."/>
            <person name="Watanabe Y."/>
            <person name="Sugahara J."/>
            <person name="Preston C."/>
            <person name="de la Torre J."/>
            <person name="Richardson P.M."/>
            <person name="DeLong E.F."/>
        </authorList>
    </citation>
    <scope>NUCLEOTIDE SEQUENCE [LARGE SCALE GENOMIC DNA]</scope>
    <source>
        <strain evidence="3">A</strain>
    </source>
</reference>
<organism evidence="2 3">
    <name type="scientific">Cenarchaeum symbiosum (strain A)</name>
    <dbReference type="NCBI Taxonomy" id="414004"/>
    <lineage>
        <taxon>Archaea</taxon>
        <taxon>Nitrososphaerota</taxon>
        <taxon>Candidatus Cenarchaeales</taxon>
        <taxon>Candidatus Cenarchaeaceae</taxon>
        <taxon>Candidatus Cenarchaeum</taxon>
    </lineage>
</organism>
<feature type="compositionally biased region" description="Basic and acidic residues" evidence="1">
    <location>
        <begin position="1172"/>
        <end position="1183"/>
    </location>
</feature>
<feature type="compositionally biased region" description="Low complexity" evidence="1">
    <location>
        <begin position="1081"/>
        <end position="1094"/>
    </location>
</feature>
<feature type="compositionally biased region" description="Low complexity" evidence="1">
    <location>
        <begin position="989"/>
        <end position="1005"/>
    </location>
</feature>
<feature type="compositionally biased region" description="Low complexity" evidence="1">
    <location>
        <begin position="867"/>
        <end position="886"/>
    </location>
</feature>
<feature type="compositionally biased region" description="Polar residues" evidence="1">
    <location>
        <begin position="836"/>
        <end position="848"/>
    </location>
</feature>
<dbReference type="Proteomes" id="UP000000758">
    <property type="component" value="Chromosome"/>
</dbReference>
<name>A0RY40_CENSY</name>
<dbReference type="HOGENOM" id="CLU_272701_0_0_2"/>
<dbReference type="EnsemblBacteria" id="ABK78257">
    <property type="protein sequence ID" value="ABK78257"/>
    <property type="gene ID" value="CENSYa_1639"/>
</dbReference>
<feature type="compositionally biased region" description="Pro residues" evidence="1">
    <location>
        <begin position="1142"/>
        <end position="1158"/>
    </location>
</feature>
<proteinExistence type="predicted"/>
<protein>
    <submittedName>
        <fullName evidence="2">ATPases involved in chromosome partitioning</fullName>
    </submittedName>
</protein>
<dbReference type="PATRIC" id="fig|414004.10.peg.1497"/>
<feature type="region of interest" description="Disordered" evidence="1">
    <location>
        <begin position="821"/>
        <end position="939"/>
    </location>
</feature>
<evidence type="ECO:0000256" key="1">
    <source>
        <dbReference type="SAM" id="MobiDB-lite"/>
    </source>
</evidence>
<dbReference type="STRING" id="414004.CENSYa_1639"/>
<feature type="region of interest" description="Disordered" evidence="1">
    <location>
        <begin position="952"/>
        <end position="1183"/>
    </location>
</feature>
<evidence type="ECO:0000313" key="2">
    <source>
        <dbReference type="EMBL" id="ABK78257.1"/>
    </source>
</evidence>
<gene>
    <name evidence="2" type="ordered locus">CENSYa_1639</name>
</gene>
<accession>A0RY40</accession>
<feature type="region of interest" description="Disordered" evidence="1">
    <location>
        <begin position="738"/>
        <end position="760"/>
    </location>
</feature>
<sequence>MNRAILAVLFLPLFALPYADAQTVEEDISVDPDNEPWPKPYVVPEGDHHVGLHAYIQAKGTMIVINGFTPESYSSVNIGLEDPNGVGLLTSQVPVNSEGVFSEEILLTDIVDGAYHINITHPEMDSGNYIDVYVGASGGLLSNEDTISSTLNSVLPVKLTVNFDELNYRAIHIHGNTTVTDYPLILSTISPIDNIQFLDEIIVDINGEFSYTKYLPCLSIDKYYEITAYHYIDDFYHNRSTSVTIDACDNGPRIIRDVEAGSWYKPYTIPEGEHRYGMHSRVQANGNIVVVEGFTPESEHNSVVINIFVPDRKQIVYRINVDSDGMFKEGILLTRDDDIRDGHYRVSIRQLDIDPSRFMTMAIRGSAGNLTGDSSASTLTFEPPLRHELVAKFDMLNETAIHIHGNTTIIDQSLGLSVGFPSGDREYYEYVRANQNGEFSTIAHLTCSTYDKYYRIALYKHLAEFYYDERTYVTVNACEDNNPVAEPETWPKPYTIPDGDHRYGMDVRTQTEANGTLIRIDGFTHEPKLGTVTVGVLGPDKTFVAATPISINSDGIFRKNIRLDADVIENGTYRIDFVQGSQPVRLLQTAVYSTGENLTAEDNTVTTLSSDAPATHSMEADVGKMSNTDIYVEGETTMTDRAVHLFVTLDGSYIHRDLLRPAEDGEFSTSFSLECSDDNNRRYVVWLEQRVKEFTYRDYTTTVVNRCDDVNIPEPTVELLEYENDGALTFPIADTVRVEPTPSTSGNLDGPDGHDEDGPPVVSKVVGDVIDVAGGTTSFVAPLSSEPYMVTADGDIKMMVMKSVVDTVDISEHTIKNVAGNAVEDVPVEEPEDISTGKSTVEESTSETVPGATPESTPDPEPENVPEPESNLTAPTTEPPEVTAPVDLTPINISTPELPPAPPLPEGPVVQPNVTAPPDVPPVNMTTPELPPASEPNVTAPVDVVPVNMTEPELPTLPEAPVVQPNVTAPPDVPPVNMTTPELPPASEPDVTAPVDVVPVNMTEPELPPAPSLPEPTVPVNETRPETTPQPVPEVNQTIPEVEPQISDEEPAEPEKPEPPVPETIVPVGPEPIDPEPELPAEPVAPEEPATETTPPAPETDPVENTPAPPEETVEETTPAPPEETVEEPAGPTQVNLEPETVPEPPKAPAPPPAPPAQEPVQEPESEVQEPESIKEAMPEIEP</sequence>
<feature type="compositionally biased region" description="Pro residues" evidence="1">
    <location>
        <begin position="1006"/>
        <end position="1017"/>
    </location>
</feature>
<feature type="compositionally biased region" description="Pro residues" evidence="1">
    <location>
        <begin position="897"/>
        <end position="906"/>
    </location>
</feature>
<dbReference type="KEGG" id="csy:CENSYa_1639"/>
<keyword evidence="3" id="KW-1185">Reference proteome</keyword>
<evidence type="ECO:0000313" key="3">
    <source>
        <dbReference type="Proteomes" id="UP000000758"/>
    </source>
</evidence>
<dbReference type="AlphaFoldDB" id="A0RY40"/>